<evidence type="ECO:0000313" key="1">
    <source>
        <dbReference type="EMBL" id="ELP95084.1"/>
    </source>
</evidence>
<gene>
    <name evidence="1" type="ORF">EIN_253580</name>
</gene>
<accession>A0A0A1UGR6</accession>
<dbReference type="RefSeq" id="XP_004261855.1">
    <property type="nucleotide sequence ID" value="XM_004261807.1"/>
</dbReference>
<sequence length="529" mass="61488">MNEIIQELEGIPLYHTIPVDLTTKMTECIMKKTNLGNDLLNFISKISCERSELINEFCNTPCDRVLEMVRKYVSKIVAFFLFYHENCEFQWDTKTVNWIGEITMVILNTSTCRLNDVKNKHNDDEVVYIINTNIGMIDKLIQVQSIIQNTVTDDVIFIRNIHIILQQYFLLKITENDAHVTTLFSLVHANEMLVSKIEQSDTMKKYIEIFTRFNSLIGNLKVNKNALMASVQAIPFELDQIDIGSFAINKTAQTPRVVQKEQIEDFKLIKTMLQLSKQTQKNEMNALNVIGLFFAIKSPNEQPEEISQWKDAIKNTGEHFDKFSNENEQLKKHFLEIFENLNSKFDDVAIKGGIIDPNFVEAVDKMFSKNQRAQWEFSDNCVLWKGKSDIIKTALSRNLSVEKVQICSIEAIENSYQKFITLSTHRNELFAKYVAMKNEFKKGKIVDTTKLKEDVRFVGNGLPQILDEWSHSIDEIKKLIYLPKYRNAEIEELYQLYLLSNELNESYNKCLKIFNDFSELAHSIEKNLQ</sequence>
<dbReference type="EMBL" id="KB206169">
    <property type="protein sequence ID" value="ELP95084.1"/>
    <property type="molecule type" value="Genomic_DNA"/>
</dbReference>
<keyword evidence="2" id="KW-1185">Reference proteome</keyword>
<organism evidence="1 2">
    <name type="scientific">Entamoeba invadens IP1</name>
    <dbReference type="NCBI Taxonomy" id="370355"/>
    <lineage>
        <taxon>Eukaryota</taxon>
        <taxon>Amoebozoa</taxon>
        <taxon>Evosea</taxon>
        <taxon>Archamoebae</taxon>
        <taxon>Mastigamoebida</taxon>
        <taxon>Entamoebidae</taxon>
        <taxon>Entamoeba</taxon>
    </lineage>
</organism>
<protein>
    <submittedName>
        <fullName evidence="1">Uncharacterized protein</fullName>
    </submittedName>
</protein>
<name>A0A0A1UGR6_ENTIV</name>
<dbReference type="VEuPathDB" id="AmoebaDB:EIN_253580"/>
<reference evidence="1 2" key="1">
    <citation type="submission" date="2012-10" db="EMBL/GenBank/DDBJ databases">
        <authorList>
            <person name="Zafar N."/>
            <person name="Inman J."/>
            <person name="Hall N."/>
            <person name="Lorenzi H."/>
            <person name="Caler E."/>
        </authorList>
    </citation>
    <scope>NUCLEOTIDE SEQUENCE [LARGE SCALE GENOMIC DNA]</scope>
    <source>
        <strain evidence="1 2">IP1</strain>
    </source>
</reference>
<dbReference type="GeneID" id="14894029"/>
<proteinExistence type="predicted"/>
<dbReference type="Proteomes" id="UP000014680">
    <property type="component" value="Unassembled WGS sequence"/>
</dbReference>
<dbReference type="KEGG" id="eiv:EIN_253580"/>
<evidence type="ECO:0000313" key="2">
    <source>
        <dbReference type="Proteomes" id="UP000014680"/>
    </source>
</evidence>
<dbReference type="AlphaFoldDB" id="A0A0A1UGR6"/>